<keyword evidence="3" id="KW-1185">Reference proteome</keyword>
<dbReference type="Gene3D" id="1.10.10.60">
    <property type="entry name" value="Homeodomain-like"/>
    <property type="match status" value="1"/>
</dbReference>
<dbReference type="InterPro" id="IPR009057">
    <property type="entry name" value="Homeodomain-like_sf"/>
</dbReference>
<dbReference type="PRINTS" id="PR01590">
    <property type="entry name" value="HTHFIS"/>
</dbReference>
<sequence>MVRSLRKAVYQEEQPMYKIADIQDYRQPVMPVSSMPAAWLNSVTEIIASRYHDEDSIQQLLLLVAENSGLNNVSIALPDSPSRFKAQYCSTGVSNGVYSFAVQHALCRQFESREWLVIKDGSERPESFEPFIDTLSQQDRCLLVPLVLRQSVLAVLVMDLRGARAEHIDLALVNFLGAQIAHMLATQVVPNFKTLYARPYQRVQADELSDIQSAIAKCSGNKTMAAKVLGLTPRQLRYRLSKLAGEC</sequence>
<organism evidence="2 3">
    <name type="scientific">Thalassolituus hydrocarboniclasticus</name>
    <dbReference type="NCBI Taxonomy" id="2742796"/>
    <lineage>
        <taxon>Bacteria</taxon>
        <taxon>Pseudomonadati</taxon>
        <taxon>Pseudomonadota</taxon>
        <taxon>Gammaproteobacteria</taxon>
        <taxon>Oceanospirillales</taxon>
        <taxon>Oceanospirillaceae</taxon>
        <taxon>Thalassolituus</taxon>
    </lineage>
</organism>
<dbReference type="Proteomes" id="UP001065322">
    <property type="component" value="Chromosome"/>
</dbReference>
<dbReference type="Pfam" id="PF02954">
    <property type="entry name" value="HTH_8"/>
    <property type="match status" value="1"/>
</dbReference>
<proteinExistence type="predicted"/>
<feature type="domain" description="DNA binding HTH" evidence="1">
    <location>
        <begin position="211"/>
        <end position="243"/>
    </location>
</feature>
<dbReference type="InterPro" id="IPR002197">
    <property type="entry name" value="HTH_Fis"/>
</dbReference>
<evidence type="ECO:0000313" key="2">
    <source>
        <dbReference type="EMBL" id="UXD86606.1"/>
    </source>
</evidence>
<dbReference type="InterPro" id="IPR029016">
    <property type="entry name" value="GAF-like_dom_sf"/>
</dbReference>
<accession>A0ABY6A8P7</accession>
<dbReference type="EMBL" id="CP054475">
    <property type="protein sequence ID" value="UXD86606.1"/>
    <property type="molecule type" value="Genomic_DNA"/>
</dbReference>
<evidence type="ECO:0000313" key="3">
    <source>
        <dbReference type="Proteomes" id="UP001065322"/>
    </source>
</evidence>
<dbReference type="SUPFAM" id="SSF46689">
    <property type="entry name" value="Homeodomain-like"/>
    <property type="match status" value="1"/>
</dbReference>
<protein>
    <recommendedName>
        <fullName evidence="1">DNA binding HTH domain-containing protein</fullName>
    </recommendedName>
</protein>
<dbReference type="SUPFAM" id="SSF55781">
    <property type="entry name" value="GAF domain-like"/>
    <property type="match status" value="1"/>
</dbReference>
<evidence type="ECO:0000259" key="1">
    <source>
        <dbReference type="Pfam" id="PF02954"/>
    </source>
</evidence>
<gene>
    <name evidence="2" type="ORF">HUF19_03720</name>
</gene>
<reference evidence="3" key="1">
    <citation type="submission" date="2020-06" db="EMBL/GenBank/DDBJ databases">
        <title>Thalassolituus marinus alknpb1M-1, a hydrocarbon-degrading bacterium isolated from the deep-sea overlying water using an in-situ strategy from the South China Sea basin.</title>
        <authorList>
            <person name="Dong C."/>
            <person name="Chen Y."/>
            <person name="Shao Z."/>
        </authorList>
    </citation>
    <scope>NUCLEOTIDE SEQUENCE [LARGE SCALE GENOMIC DNA]</scope>
    <source>
        <strain evidence="3">alknpb1M-1</strain>
    </source>
</reference>
<name>A0ABY6A8P7_9GAMM</name>
<dbReference type="Gene3D" id="3.30.450.40">
    <property type="match status" value="1"/>
</dbReference>